<dbReference type="GO" id="GO:0005634">
    <property type="term" value="C:nucleus"/>
    <property type="evidence" value="ECO:0007669"/>
    <property type="project" value="UniProtKB-SubCell"/>
</dbReference>
<dbReference type="Pfam" id="PF00105">
    <property type="entry name" value="zf-C4"/>
    <property type="match status" value="1"/>
</dbReference>
<keyword evidence="8 12" id="KW-0675">Receptor</keyword>
<evidence type="ECO:0000256" key="10">
    <source>
        <dbReference type="SAM" id="MobiDB-lite"/>
    </source>
</evidence>
<keyword evidence="2" id="KW-0479">Metal-binding</keyword>
<keyword evidence="6" id="KW-0238">DNA-binding</keyword>
<gene>
    <name evidence="12" type="primary">EcR-B1</name>
</gene>
<keyword evidence="3" id="KW-0863">Zinc-finger</keyword>
<dbReference type="EMBL" id="AB490036">
    <property type="protein sequence ID" value="BAH56319.1"/>
    <property type="molecule type" value="mRNA"/>
</dbReference>
<dbReference type="InterPro" id="IPR050200">
    <property type="entry name" value="Nuclear_hormone_rcpt_NR3"/>
</dbReference>
<dbReference type="SUPFAM" id="SSF57716">
    <property type="entry name" value="Glucocorticoid receptor-like (DNA-binding domain)"/>
    <property type="match status" value="1"/>
</dbReference>
<evidence type="ECO:0000256" key="4">
    <source>
        <dbReference type="ARBA" id="ARBA00022833"/>
    </source>
</evidence>
<evidence type="ECO:0000256" key="6">
    <source>
        <dbReference type="ARBA" id="ARBA00023125"/>
    </source>
</evidence>
<evidence type="ECO:0000256" key="1">
    <source>
        <dbReference type="ARBA" id="ARBA00004123"/>
    </source>
</evidence>
<dbReference type="InterPro" id="IPR013088">
    <property type="entry name" value="Znf_NHR/GATA"/>
</dbReference>
<dbReference type="PRINTS" id="PR00047">
    <property type="entry name" value="STROIDFINGER"/>
</dbReference>
<evidence type="ECO:0000256" key="8">
    <source>
        <dbReference type="ARBA" id="ARBA00023170"/>
    </source>
</evidence>
<dbReference type="GO" id="GO:0003700">
    <property type="term" value="F:DNA-binding transcription factor activity"/>
    <property type="evidence" value="ECO:0007669"/>
    <property type="project" value="InterPro"/>
</dbReference>
<evidence type="ECO:0000259" key="11">
    <source>
        <dbReference type="PROSITE" id="PS51030"/>
    </source>
</evidence>
<evidence type="ECO:0000256" key="9">
    <source>
        <dbReference type="ARBA" id="ARBA00023242"/>
    </source>
</evidence>
<keyword evidence="5" id="KW-0805">Transcription regulation</keyword>
<evidence type="ECO:0000256" key="5">
    <source>
        <dbReference type="ARBA" id="ARBA00023015"/>
    </source>
</evidence>
<keyword evidence="4" id="KW-0862">Zinc</keyword>
<comment type="subcellular location">
    <subcellularLocation>
        <location evidence="1">Nucleus</location>
    </subcellularLocation>
</comment>
<dbReference type="GO" id="GO:0008270">
    <property type="term" value="F:zinc ion binding"/>
    <property type="evidence" value="ECO:0007669"/>
    <property type="project" value="UniProtKB-KW"/>
</dbReference>
<sequence>MMTGILARGGCPVLLSAAMKPESSPEVTSSSSPLGVLTASTHGAHPLGLGGVISPEHSLGSPDMGGVDMEFWDLDQTAVMMNRMAHVFPNNHCADTCESISGESSVDASQMEFSEYGDHKGREDLSPPSSLNGYSMDGNDAKKKKAAAPRQQEELCLVCGDRASGYHYNALTCEGC</sequence>
<dbReference type="InterPro" id="IPR001628">
    <property type="entry name" value="Znf_hrmn_rcpt"/>
</dbReference>
<feature type="region of interest" description="Disordered" evidence="10">
    <location>
        <begin position="118"/>
        <end position="148"/>
    </location>
</feature>
<proteinExistence type="evidence at transcript level"/>
<dbReference type="PROSITE" id="PS51030">
    <property type="entry name" value="NUCLEAR_REC_DBD_2"/>
    <property type="match status" value="1"/>
</dbReference>
<feature type="non-terminal residue" evidence="12">
    <location>
        <position position="176"/>
    </location>
</feature>
<organism evidence="12">
    <name type="scientific">Franklinothrips vespiformis</name>
    <name type="common">Thrips</name>
    <name type="synonym">Aeolothrips vespiformis</name>
    <dbReference type="NCBI Taxonomy" id="297892"/>
    <lineage>
        <taxon>Eukaryota</taxon>
        <taxon>Metazoa</taxon>
        <taxon>Ecdysozoa</taxon>
        <taxon>Arthropoda</taxon>
        <taxon>Hexapoda</taxon>
        <taxon>Insecta</taxon>
        <taxon>Pterygota</taxon>
        <taxon>Neoptera</taxon>
        <taxon>Paraneoptera</taxon>
        <taxon>Thysanoptera</taxon>
        <taxon>Terebrantia</taxon>
        <taxon>Aeolothripoidea</taxon>
        <taxon>Aeolothripidae</taxon>
        <taxon>Franklinothrips</taxon>
    </lineage>
</organism>
<reference evidence="12" key="1">
    <citation type="journal article" date="2010" name="BMC Evol. Biol.">
        <title>Structural diversity and evolution of the N-terminal isoform-specific region of ecdysone receptor-A and -B1 isoforms in insects.</title>
        <authorList>
            <person name="Watanabe T."/>
            <person name="Takeuchi H."/>
            <person name="Kubo T."/>
        </authorList>
    </citation>
    <scope>NUCLEOTIDE SEQUENCE</scope>
    <source>
        <tissue evidence="12">Whole body</tissue>
    </source>
</reference>
<keyword evidence="7" id="KW-0804">Transcription</keyword>
<dbReference type="AlphaFoldDB" id="C0SUF9"/>
<feature type="domain" description="Nuclear receptor" evidence="11">
    <location>
        <begin position="153"/>
        <end position="176"/>
    </location>
</feature>
<dbReference type="Gene3D" id="3.30.50.10">
    <property type="entry name" value="Erythroid Transcription Factor GATA-1, subunit A"/>
    <property type="match status" value="1"/>
</dbReference>
<name>C0SUF9_FRAVS</name>
<protein>
    <submittedName>
        <fullName evidence="12">Ecdysone receptor B1 isoform</fullName>
    </submittedName>
</protein>
<evidence type="ECO:0000256" key="3">
    <source>
        <dbReference type="ARBA" id="ARBA00022771"/>
    </source>
</evidence>
<evidence type="ECO:0000256" key="7">
    <source>
        <dbReference type="ARBA" id="ARBA00023163"/>
    </source>
</evidence>
<accession>C0SUF9</accession>
<dbReference type="GO" id="GO:0043565">
    <property type="term" value="F:sequence-specific DNA binding"/>
    <property type="evidence" value="ECO:0007669"/>
    <property type="project" value="InterPro"/>
</dbReference>
<evidence type="ECO:0000313" key="12">
    <source>
        <dbReference type="EMBL" id="BAH56319.1"/>
    </source>
</evidence>
<keyword evidence="9" id="KW-0539">Nucleus</keyword>
<evidence type="ECO:0000256" key="2">
    <source>
        <dbReference type="ARBA" id="ARBA00022723"/>
    </source>
</evidence>
<dbReference type="PANTHER" id="PTHR48092">
    <property type="entry name" value="KNIRPS-RELATED PROTEIN-RELATED"/>
    <property type="match status" value="1"/>
</dbReference>